<organism evidence="1 2">
    <name type="scientific">Nonlabens marinus S1-08</name>
    <dbReference type="NCBI Taxonomy" id="1454201"/>
    <lineage>
        <taxon>Bacteria</taxon>
        <taxon>Pseudomonadati</taxon>
        <taxon>Bacteroidota</taxon>
        <taxon>Flavobacteriia</taxon>
        <taxon>Flavobacteriales</taxon>
        <taxon>Flavobacteriaceae</taxon>
        <taxon>Nonlabens</taxon>
    </lineage>
</organism>
<evidence type="ECO:0000313" key="2">
    <source>
        <dbReference type="Proteomes" id="UP000031760"/>
    </source>
</evidence>
<accession>W8VQD3</accession>
<name>W8VQD3_9FLAO</name>
<dbReference type="AlphaFoldDB" id="W8VQD3"/>
<dbReference type="Proteomes" id="UP000031760">
    <property type="component" value="Chromosome"/>
</dbReference>
<keyword evidence="2" id="KW-1185">Reference proteome</keyword>
<sequence length="52" mass="5629">MVRAQEEEQNKPAHPAGFFVQHLEREACAALDAVSPRGGAKSRSVMNGFFVG</sequence>
<protein>
    <submittedName>
        <fullName evidence="1">Uncharacterized protein</fullName>
    </submittedName>
</protein>
<reference evidence="1 2" key="1">
    <citation type="journal article" date="2014" name="Proc. Natl. Acad. Sci. U.S.A.">
        <title>Functional characterization of flavobacteria rhodopsins reveals a unique class of light-driven chloride pump in bacteria.</title>
        <authorList>
            <person name="Yoshizawa S."/>
            <person name="Kumagai Y."/>
            <person name="Kim H."/>
            <person name="Ogura Y."/>
            <person name="Hayashi T."/>
            <person name="Iwasaki W."/>
            <person name="DeLong E.F."/>
            <person name="Kogure K."/>
        </authorList>
    </citation>
    <scope>NUCLEOTIDE SEQUENCE [LARGE SCALE GENOMIC DNA]</scope>
    <source>
        <strain evidence="1 2">S1-08</strain>
    </source>
</reference>
<dbReference type="EMBL" id="AP014548">
    <property type="protein sequence ID" value="BAO55015.1"/>
    <property type="molecule type" value="Genomic_DNA"/>
</dbReference>
<dbReference type="KEGG" id="nmf:NMS_1006"/>
<evidence type="ECO:0000313" key="1">
    <source>
        <dbReference type="EMBL" id="BAO55015.1"/>
    </source>
</evidence>
<dbReference type="HOGENOM" id="CLU_3082404_0_0_10"/>
<proteinExistence type="predicted"/>
<gene>
    <name evidence="1" type="ORF">NMS_1006</name>
</gene>